<dbReference type="EMBL" id="LR797069">
    <property type="protein sequence ID" value="CAB4184460.1"/>
    <property type="molecule type" value="Genomic_DNA"/>
</dbReference>
<accession>A0A6J5SKJ9</accession>
<name>A0A6J5SKJ9_9CAUD</name>
<proteinExistence type="predicted"/>
<evidence type="ECO:0000313" key="2">
    <source>
        <dbReference type="EMBL" id="CAB4215432.1"/>
    </source>
</evidence>
<dbReference type="EMBL" id="LR797428">
    <property type="protein sequence ID" value="CAB4215432.1"/>
    <property type="molecule type" value="Genomic_DNA"/>
</dbReference>
<reference evidence="2" key="1">
    <citation type="submission" date="2020-05" db="EMBL/GenBank/DDBJ databases">
        <authorList>
            <person name="Chiriac C."/>
            <person name="Salcher M."/>
            <person name="Ghai R."/>
            <person name="Kavagutti S V."/>
        </authorList>
    </citation>
    <scope>NUCLEOTIDE SEQUENCE</scope>
</reference>
<evidence type="ECO:0000313" key="3">
    <source>
        <dbReference type="EMBL" id="CAB5230577.1"/>
    </source>
</evidence>
<protein>
    <submittedName>
        <fullName evidence="2">Uncharacterized protein</fullName>
    </submittedName>
</protein>
<sequence length="189" mass="20838">MANESISFTLKVDPNYRALELGFLQGSNPTAYRRLMSFATVNAARTYAKPIKDAAPKGKTGNLAAGVKARAGRYSRPSAVVGPLFAGRGSKKNPWYRWILVKGTSGKRKTKNGVVSVKPITANKFVNRVIDNVTYEQKAIQAFHNTVEAFYNDNVFRGKILQFRRGGQLAGMSVKPGEFFGMIGRLVKF</sequence>
<gene>
    <name evidence="1" type="ORF">UFOVP1126_20</name>
    <name evidence="2" type="ORF">UFOVP1485_20</name>
    <name evidence="3" type="ORF">UFOVP1573_39</name>
</gene>
<organism evidence="2">
    <name type="scientific">uncultured Caudovirales phage</name>
    <dbReference type="NCBI Taxonomy" id="2100421"/>
    <lineage>
        <taxon>Viruses</taxon>
        <taxon>Duplodnaviria</taxon>
        <taxon>Heunggongvirae</taxon>
        <taxon>Uroviricota</taxon>
        <taxon>Caudoviricetes</taxon>
        <taxon>Peduoviridae</taxon>
        <taxon>Maltschvirus</taxon>
        <taxon>Maltschvirus maltsch</taxon>
    </lineage>
</organism>
<evidence type="ECO:0000313" key="1">
    <source>
        <dbReference type="EMBL" id="CAB4184460.1"/>
    </source>
</evidence>
<dbReference type="EMBL" id="LR798419">
    <property type="protein sequence ID" value="CAB5230577.1"/>
    <property type="molecule type" value="Genomic_DNA"/>
</dbReference>